<evidence type="ECO:0000256" key="6">
    <source>
        <dbReference type="PROSITE-ProRule" id="PRU00169"/>
    </source>
</evidence>
<dbReference type="Pfam" id="PF00486">
    <property type="entry name" value="Trans_reg_C"/>
    <property type="match status" value="1"/>
</dbReference>
<dbReference type="PANTHER" id="PTHR48111">
    <property type="entry name" value="REGULATOR OF RPOS"/>
    <property type="match status" value="1"/>
</dbReference>
<accession>A0A2U3KAC1</accession>
<dbReference type="CDD" id="cd19935">
    <property type="entry name" value="REC_OmpR_CusR-like"/>
    <property type="match status" value="1"/>
</dbReference>
<evidence type="ECO:0000256" key="3">
    <source>
        <dbReference type="ARBA" id="ARBA00023015"/>
    </source>
</evidence>
<dbReference type="Gene3D" id="3.40.50.2300">
    <property type="match status" value="1"/>
</dbReference>
<dbReference type="InterPro" id="IPR001867">
    <property type="entry name" value="OmpR/PhoB-type_DNA-bd"/>
</dbReference>
<evidence type="ECO:0000259" key="9">
    <source>
        <dbReference type="PROSITE" id="PS50110"/>
    </source>
</evidence>
<proteinExistence type="predicted"/>
<evidence type="ECO:0000256" key="2">
    <source>
        <dbReference type="ARBA" id="ARBA00023012"/>
    </source>
</evidence>
<feature type="DNA-binding region" description="OmpR/PhoB-type" evidence="7">
    <location>
        <begin position="149"/>
        <end position="247"/>
    </location>
</feature>
<dbReference type="PROSITE" id="PS51755">
    <property type="entry name" value="OMPR_PHOB"/>
    <property type="match status" value="1"/>
</dbReference>
<evidence type="ECO:0000259" key="10">
    <source>
        <dbReference type="PROSITE" id="PS51755"/>
    </source>
</evidence>
<gene>
    <name evidence="11" type="primary">copR</name>
    <name evidence="11" type="ORF">SBA1_1560004</name>
</gene>
<dbReference type="InterPro" id="IPR039420">
    <property type="entry name" value="WalR-like"/>
</dbReference>
<evidence type="ECO:0000256" key="4">
    <source>
        <dbReference type="ARBA" id="ARBA00023125"/>
    </source>
</evidence>
<evidence type="ECO:0000256" key="8">
    <source>
        <dbReference type="SAM" id="MobiDB-lite"/>
    </source>
</evidence>
<keyword evidence="3" id="KW-0805">Transcription regulation</keyword>
<dbReference type="InterPro" id="IPR036388">
    <property type="entry name" value="WH-like_DNA-bd_sf"/>
</dbReference>
<dbReference type="FunFam" id="1.10.10.10:FF:000005">
    <property type="entry name" value="Two-component system response regulator"/>
    <property type="match status" value="1"/>
</dbReference>
<name>A0A2U3KAC1_9BACT</name>
<evidence type="ECO:0000256" key="7">
    <source>
        <dbReference type="PROSITE-ProRule" id="PRU01091"/>
    </source>
</evidence>
<dbReference type="GO" id="GO:0032993">
    <property type="term" value="C:protein-DNA complex"/>
    <property type="evidence" value="ECO:0007669"/>
    <property type="project" value="TreeGrafter"/>
</dbReference>
<evidence type="ECO:0000256" key="5">
    <source>
        <dbReference type="ARBA" id="ARBA00023163"/>
    </source>
</evidence>
<evidence type="ECO:0000256" key="1">
    <source>
        <dbReference type="ARBA" id="ARBA00022553"/>
    </source>
</evidence>
<dbReference type="Gene3D" id="1.10.10.10">
    <property type="entry name" value="Winged helix-like DNA-binding domain superfamily/Winged helix DNA-binding domain"/>
    <property type="match status" value="1"/>
</dbReference>
<dbReference type="GO" id="GO:0005829">
    <property type="term" value="C:cytosol"/>
    <property type="evidence" value="ECO:0007669"/>
    <property type="project" value="TreeGrafter"/>
</dbReference>
<evidence type="ECO:0000313" key="12">
    <source>
        <dbReference type="Proteomes" id="UP000238701"/>
    </source>
</evidence>
<dbReference type="InterPro" id="IPR001789">
    <property type="entry name" value="Sig_transdc_resp-reg_receiver"/>
</dbReference>
<dbReference type="Proteomes" id="UP000238701">
    <property type="component" value="Unassembled WGS sequence"/>
</dbReference>
<dbReference type="SMART" id="SM00448">
    <property type="entry name" value="REC"/>
    <property type="match status" value="1"/>
</dbReference>
<dbReference type="PANTHER" id="PTHR48111:SF22">
    <property type="entry name" value="REGULATOR OF RPOS"/>
    <property type="match status" value="1"/>
</dbReference>
<feature type="domain" description="OmpR/PhoB-type" evidence="10">
    <location>
        <begin position="149"/>
        <end position="247"/>
    </location>
</feature>
<dbReference type="EMBL" id="OMOD01000064">
    <property type="protein sequence ID" value="SPF36548.1"/>
    <property type="molecule type" value="Genomic_DNA"/>
</dbReference>
<organism evidence="11 12">
    <name type="scientific">Candidatus Sulfotelmatobacter kueseliae</name>
    <dbReference type="NCBI Taxonomy" id="2042962"/>
    <lineage>
        <taxon>Bacteria</taxon>
        <taxon>Pseudomonadati</taxon>
        <taxon>Acidobacteriota</taxon>
        <taxon>Terriglobia</taxon>
        <taxon>Terriglobales</taxon>
        <taxon>Candidatus Korobacteraceae</taxon>
        <taxon>Candidatus Sulfotelmatobacter</taxon>
    </lineage>
</organism>
<dbReference type="PROSITE" id="PS50110">
    <property type="entry name" value="RESPONSE_REGULATORY"/>
    <property type="match status" value="1"/>
</dbReference>
<feature type="modified residue" description="4-aspartylphosphate" evidence="6">
    <location>
        <position position="76"/>
    </location>
</feature>
<keyword evidence="2" id="KW-0902">Two-component regulatory system</keyword>
<dbReference type="SUPFAM" id="SSF52172">
    <property type="entry name" value="CheY-like"/>
    <property type="match status" value="1"/>
</dbReference>
<dbReference type="GO" id="GO:0000156">
    <property type="term" value="F:phosphorelay response regulator activity"/>
    <property type="evidence" value="ECO:0007669"/>
    <property type="project" value="TreeGrafter"/>
</dbReference>
<keyword evidence="1 6" id="KW-0597">Phosphoprotein</keyword>
<reference evidence="12" key="1">
    <citation type="submission" date="2018-02" db="EMBL/GenBank/DDBJ databases">
        <authorList>
            <person name="Hausmann B."/>
        </authorList>
    </citation>
    <scope>NUCLEOTIDE SEQUENCE [LARGE SCALE GENOMIC DNA]</scope>
    <source>
        <strain evidence="12">Peat soil MAG SbA1</strain>
    </source>
</reference>
<keyword evidence="4 7" id="KW-0238">DNA-binding</keyword>
<feature type="domain" description="Response regulatory" evidence="9">
    <location>
        <begin position="27"/>
        <end position="141"/>
    </location>
</feature>
<keyword evidence="5" id="KW-0804">Transcription</keyword>
<dbReference type="FunFam" id="3.40.50.2300:FF:000002">
    <property type="entry name" value="DNA-binding response regulator PhoP"/>
    <property type="match status" value="1"/>
</dbReference>
<dbReference type="GO" id="GO:0000976">
    <property type="term" value="F:transcription cis-regulatory region binding"/>
    <property type="evidence" value="ECO:0007669"/>
    <property type="project" value="TreeGrafter"/>
</dbReference>
<dbReference type="SMART" id="SM00862">
    <property type="entry name" value="Trans_reg_C"/>
    <property type="match status" value="1"/>
</dbReference>
<dbReference type="AlphaFoldDB" id="A0A2U3KAC1"/>
<dbReference type="Pfam" id="PF00072">
    <property type="entry name" value="Response_reg"/>
    <property type="match status" value="1"/>
</dbReference>
<dbReference type="Gene3D" id="6.10.250.690">
    <property type="match status" value="1"/>
</dbReference>
<dbReference type="GO" id="GO:0006355">
    <property type="term" value="P:regulation of DNA-templated transcription"/>
    <property type="evidence" value="ECO:0007669"/>
    <property type="project" value="InterPro"/>
</dbReference>
<dbReference type="CDD" id="cd00383">
    <property type="entry name" value="trans_reg_C"/>
    <property type="match status" value="1"/>
</dbReference>
<feature type="region of interest" description="Disordered" evidence="8">
    <location>
        <begin position="246"/>
        <end position="265"/>
    </location>
</feature>
<protein>
    <submittedName>
        <fullName evidence="11">Transcriptional activator protein CopR</fullName>
    </submittedName>
</protein>
<evidence type="ECO:0000313" key="11">
    <source>
        <dbReference type="EMBL" id="SPF36548.1"/>
    </source>
</evidence>
<sequence>MGTYTYQDYCGSDCLFGCPWDYDLAMRVLLVEDEARIAHFVAKGLREQSYAVDVVSSGEQALYQAAITAYDLVILDVMIPPPDGFNVCRELRDSGQTMPILMLTARDAVDDRIKGLDRGADDYLTKPFEFGELLARLRALLRRSKTLQPTRLVVADLVVDTAAQTVERGGKAIPMTAKEYALVEFLAREAGRVVGRAEISEHVWDEEFDPFSNLIEVYINRIRRKIDAGFAKPLLHTRRGAGYILSLSGETPEPKQTAVRSRDDV</sequence>
<dbReference type="InterPro" id="IPR011006">
    <property type="entry name" value="CheY-like_superfamily"/>
</dbReference>